<dbReference type="AlphaFoldDB" id="J9G0R2"/>
<evidence type="ECO:0000313" key="1">
    <source>
        <dbReference type="EMBL" id="EJW95397.1"/>
    </source>
</evidence>
<gene>
    <name evidence="1" type="ORF">EVA_16497</name>
</gene>
<organism evidence="1">
    <name type="scientific">gut metagenome</name>
    <dbReference type="NCBI Taxonomy" id="749906"/>
    <lineage>
        <taxon>unclassified sequences</taxon>
        <taxon>metagenomes</taxon>
        <taxon>organismal metagenomes</taxon>
    </lineage>
</organism>
<dbReference type="EMBL" id="AMCI01005821">
    <property type="protein sequence ID" value="EJW95397.1"/>
    <property type="molecule type" value="Genomic_DNA"/>
</dbReference>
<proteinExistence type="predicted"/>
<reference evidence="1" key="1">
    <citation type="journal article" date="2012" name="PLoS ONE">
        <title>Gene sets for utilization of primary and secondary nutrition supplies in the distal gut of endangered iberian lynx.</title>
        <authorList>
            <person name="Alcaide M."/>
            <person name="Messina E."/>
            <person name="Richter M."/>
            <person name="Bargiela R."/>
            <person name="Peplies J."/>
            <person name="Huws S.A."/>
            <person name="Newbold C.J."/>
            <person name="Golyshin P.N."/>
            <person name="Simon M.A."/>
            <person name="Lopez G."/>
            <person name="Yakimov M.M."/>
            <person name="Ferrer M."/>
        </authorList>
    </citation>
    <scope>NUCLEOTIDE SEQUENCE</scope>
</reference>
<protein>
    <submittedName>
        <fullName evidence="1">Uncharacterized protein</fullName>
    </submittedName>
</protein>
<accession>J9G0R2</accession>
<sequence length="34" mass="3429">MLTTSATTNEYGNVSVESGANPLKVTLSAINASS</sequence>
<name>J9G0R2_9ZZZZ</name>
<comment type="caution">
    <text evidence="1">The sequence shown here is derived from an EMBL/GenBank/DDBJ whole genome shotgun (WGS) entry which is preliminary data.</text>
</comment>